<evidence type="ECO:0000313" key="10">
    <source>
        <dbReference type="Proteomes" id="UP000199305"/>
    </source>
</evidence>
<evidence type="ECO:0000256" key="3">
    <source>
        <dbReference type="ARBA" id="ARBA00022475"/>
    </source>
</evidence>
<dbReference type="SUPFAM" id="SSF161098">
    <property type="entry name" value="MetI-like"/>
    <property type="match status" value="2"/>
</dbReference>
<keyword evidence="4 7" id="KW-0812">Transmembrane</keyword>
<dbReference type="InterPro" id="IPR000515">
    <property type="entry name" value="MetI-like"/>
</dbReference>
<dbReference type="PANTHER" id="PTHR30183:SF2">
    <property type="entry name" value="IRON UTILIZATION PROTEIN"/>
    <property type="match status" value="1"/>
</dbReference>
<feature type="transmembrane region" description="Helical" evidence="7">
    <location>
        <begin position="247"/>
        <end position="265"/>
    </location>
</feature>
<dbReference type="STRING" id="658219.SAMN05216212_2949"/>
<dbReference type="OrthoDB" id="9790211at2"/>
<dbReference type="FunFam" id="1.10.3720.10:FF:000088">
    <property type="entry name" value="Iron(III) ABC transporter, permease protein"/>
    <property type="match status" value="1"/>
</dbReference>
<dbReference type="GO" id="GO:0055085">
    <property type="term" value="P:transmembrane transport"/>
    <property type="evidence" value="ECO:0007669"/>
    <property type="project" value="InterPro"/>
</dbReference>
<dbReference type="Proteomes" id="UP000199305">
    <property type="component" value="Unassembled WGS sequence"/>
</dbReference>
<sequence length="567" mass="61276">MKGNFSTAGATGSGRLWLVLVSAVALLVALPVLAIFWLALFPEENIWPHLLDTVLFHYVSETLVLAAGVSLLTLLGGVAAAWLVTMCRFPGRAFFEWALLLPFAVPAYVIAYVYTDLLEYAGPLQGALRDWFGWQTARDYWFPEIRSMGGAIAMLSLVLYPYVYMLARAAFLEQCGSIRAASRALGCSPWQSFLRVSLPMARPAIAVGLSLVLMETLNDFGTVDFFAVRTLSVGIYDTWLSRGNLGGAAQIACSTLVFVVLLISLERLGRARQRHFVQSPAADRDAYSLYGTRAWLAHGFCALLLVGGFGVPLLVLGGYAASNFSSYWTEDFIGIARNSFFLSAGAAFATALLGLVLAYGKRLFPSRAVRAMVGFARLGYAMPGAVMAIGVLIPLGAFDNALDAFMRSQFGISTGLVLSGTVFAILFAYTARFLAVSAGATETSLDKVTPSMDRAAHALGRNSWQTLWSVHLPLVRAGLLSGALVVFVDCMKELPATLLLRPFGFETLATYVYQFASDEMLERSALGALMIVLVGLLPVILLSRSLGRARREGARSTILQETEAPAL</sequence>
<keyword evidence="5 7" id="KW-1133">Transmembrane helix</keyword>
<feature type="transmembrane region" description="Helical" evidence="7">
    <location>
        <begin position="62"/>
        <end position="85"/>
    </location>
</feature>
<dbReference type="CDD" id="cd06261">
    <property type="entry name" value="TM_PBP2"/>
    <property type="match status" value="2"/>
</dbReference>
<keyword evidence="10" id="KW-1185">Reference proteome</keyword>
<feature type="transmembrane region" description="Helical" evidence="7">
    <location>
        <begin position="410"/>
        <end position="429"/>
    </location>
</feature>
<dbReference type="Pfam" id="PF00528">
    <property type="entry name" value="BPD_transp_1"/>
    <property type="match status" value="2"/>
</dbReference>
<keyword evidence="6 7" id="KW-0472">Membrane</keyword>
<comment type="subcellular location">
    <subcellularLocation>
        <location evidence="1 7">Cell membrane</location>
        <topology evidence="1 7">Multi-pass membrane protein</topology>
    </subcellularLocation>
</comment>
<feature type="transmembrane region" description="Helical" evidence="7">
    <location>
        <begin position="340"/>
        <end position="359"/>
    </location>
</feature>
<feature type="domain" description="ABC transmembrane type-1" evidence="8">
    <location>
        <begin position="336"/>
        <end position="542"/>
    </location>
</feature>
<proteinExistence type="inferred from homology"/>
<reference evidence="10" key="1">
    <citation type="submission" date="2016-10" db="EMBL/GenBank/DDBJ databases">
        <authorList>
            <person name="Varghese N."/>
            <person name="Submissions S."/>
        </authorList>
    </citation>
    <scope>NUCLEOTIDE SEQUENCE [LARGE SCALE GENOMIC DNA]</scope>
    <source>
        <strain evidence="10">CGMCC 1.10658</strain>
    </source>
</reference>
<feature type="transmembrane region" description="Helical" evidence="7">
    <location>
        <begin position="525"/>
        <end position="542"/>
    </location>
</feature>
<keyword evidence="3" id="KW-1003">Cell membrane</keyword>
<dbReference type="RefSeq" id="WP_091516021.1">
    <property type="nucleotide sequence ID" value="NZ_FNFH01000007.1"/>
</dbReference>
<keyword evidence="2 7" id="KW-0813">Transport</keyword>
<evidence type="ECO:0000256" key="2">
    <source>
        <dbReference type="ARBA" id="ARBA00022448"/>
    </source>
</evidence>
<feature type="transmembrane region" description="Helical" evidence="7">
    <location>
        <begin position="192"/>
        <end position="214"/>
    </location>
</feature>
<feature type="transmembrane region" description="Helical" evidence="7">
    <location>
        <begin position="16"/>
        <end position="42"/>
    </location>
</feature>
<evidence type="ECO:0000256" key="4">
    <source>
        <dbReference type="ARBA" id="ARBA00022692"/>
    </source>
</evidence>
<feature type="transmembrane region" description="Helical" evidence="7">
    <location>
        <begin position="97"/>
        <end position="115"/>
    </location>
</feature>
<organism evidence="9 10">
    <name type="scientific">Microbulbifer yueqingensis</name>
    <dbReference type="NCBI Taxonomy" id="658219"/>
    <lineage>
        <taxon>Bacteria</taxon>
        <taxon>Pseudomonadati</taxon>
        <taxon>Pseudomonadota</taxon>
        <taxon>Gammaproteobacteria</taxon>
        <taxon>Cellvibrionales</taxon>
        <taxon>Microbulbiferaceae</taxon>
        <taxon>Microbulbifer</taxon>
    </lineage>
</organism>
<evidence type="ECO:0000256" key="5">
    <source>
        <dbReference type="ARBA" id="ARBA00022989"/>
    </source>
</evidence>
<dbReference type="EMBL" id="FNFH01000007">
    <property type="protein sequence ID" value="SDK69060.1"/>
    <property type="molecule type" value="Genomic_DNA"/>
</dbReference>
<feature type="transmembrane region" description="Helical" evidence="7">
    <location>
        <begin position="467"/>
        <end position="488"/>
    </location>
</feature>
<accession>A0A1G9DZ08</accession>
<feature type="transmembrane region" description="Helical" evidence="7">
    <location>
        <begin position="294"/>
        <end position="320"/>
    </location>
</feature>
<feature type="transmembrane region" description="Helical" evidence="7">
    <location>
        <begin position="148"/>
        <end position="171"/>
    </location>
</feature>
<feature type="transmembrane region" description="Helical" evidence="7">
    <location>
        <begin position="380"/>
        <end position="398"/>
    </location>
</feature>
<evidence type="ECO:0000313" key="9">
    <source>
        <dbReference type="EMBL" id="SDK69060.1"/>
    </source>
</evidence>
<evidence type="ECO:0000256" key="7">
    <source>
        <dbReference type="RuleBase" id="RU363032"/>
    </source>
</evidence>
<evidence type="ECO:0000259" key="8">
    <source>
        <dbReference type="PROSITE" id="PS50928"/>
    </source>
</evidence>
<gene>
    <name evidence="9" type="ORF">SAMN05216212_2949</name>
</gene>
<dbReference type="PROSITE" id="PS50928">
    <property type="entry name" value="ABC_TM1"/>
    <property type="match status" value="2"/>
</dbReference>
<name>A0A1G9DZ08_9GAMM</name>
<evidence type="ECO:0000256" key="1">
    <source>
        <dbReference type="ARBA" id="ARBA00004651"/>
    </source>
</evidence>
<dbReference type="AlphaFoldDB" id="A0A1G9DZ08"/>
<dbReference type="InterPro" id="IPR035906">
    <property type="entry name" value="MetI-like_sf"/>
</dbReference>
<evidence type="ECO:0000256" key="6">
    <source>
        <dbReference type="ARBA" id="ARBA00023136"/>
    </source>
</evidence>
<dbReference type="PANTHER" id="PTHR30183">
    <property type="entry name" value="MOLYBDENUM TRANSPORT SYSTEM PERMEASE PROTEIN MODB"/>
    <property type="match status" value="1"/>
</dbReference>
<dbReference type="GO" id="GO:0005886">
    <property type="term" value="C:plasma membrane"/>
    <property type="evidence" value="ECO:0007669"/>
    <property type="project" value="UniProtKB-SubCell"/>
</dbReference>
<comment type="similarity">
    <text evidence="7">Belongs to the binding-protein-dependent transport system permease family.</text>
</comment>
<protein>
    <submittedName>
        <fullName evidence="9">Iron(III) transport system permease protein</fullName>
    </submittedName>
</protein>
<feature type="domain" description="ABC transmembrane type-1" evidence="8">
    <location>
        <begin position="59"/>
        <end position="269"/>
    </location>
</feature>
<dbReference type="Gene3D" id="1.10.3720.10">
    <property type="entry name" value="MetI-like"/>
    <property type="match status" value="2"/>
</dbReference>